<evidence type="ECO:0000256" key="6">
    <source>
        <dbReference type="ARBA" id="ARBA00022946"/>
    </source>
</evidence>
<dbReference type="PANTHER" id="PTHR13822">
    <property type="entry name" value="ATP SYNTHASE DELTA/EPSILON CHAIN"/>
    <property type="match status" value="1"/>
</dbReference>
<comment type="subcellular location">
    <subcellularLocation>
        <location evidence="1">Mitochondrion inner membrane</location>
    </subcellularLocation>
</comment>
<dbReference type="GO" id="GO:0005743">
    <property type="term" value="C:mitochondrial inner membrane"/>
    <property type="evidence" value="ECO:0007669"/>
    <property type="project" value="UniProtKB-SubCell"/>
</dbReference>
<gene>
    <name evidence="11" type="ORF">PHJA_001191400</name>
</gene>
<evidence type="ECO:0000256" key="7">
    <source>
        <dbReference type="ARBA" id="ARBA00023065"/>
    </source>
</evidence>
<keyword evidence="9" id="KW-0472">Membrane</keyword>
<comment type="caution">
    <text evidence="11">The sequence shown here is derived from an EMBL/GenBank/DDBJ whole genome shotgun (WGS) entry which is preliminary data.</text>
</comment>
<dbReference type="OrthoDB" id="270171at2759"/>
<evidence type="ECO:0000256" key="9">
    <source>
        <dbReference type="ARBA" id="ARBA00023136"/>
    </source>
</evidence>
<evidence type="ECO:0000256" key="8">
    <source>
        <dbReference type="ARBA" id="ARBA00023128"/>
    </source>
</evidence>
<dbReference type="CDD" id="cd12152">
    <property type="entry name" value="F1-ATPase_delta"/>
    <property type="match status" value="1"/>
</dbReference>
<keyword evidence="3" id="KW-0813">Transport</keyword>
<dbReference type="AlphaFoldDB" id="A0A830C559"/>
<evidence type="ECO:0000313" key="11">
    <source>
        <dbReference type="EMBL" id="GFP90475.1"/>
    </source>
</evidence>
<evidence type="ECO:0000259" key="10">
    <source>
        <dbReference type="Pfam" id="PF02823"/>
    </source>
</evidence>
<dbReference type="GO" id="GO:0046933">
    <property type="term" value="F:proton-transporting ATP synthase activity, rotational mechanism"/>
    <property type="evidence" value="ECO:0007669"/>
    <property type="project" value="InterPro"/>
</dbReference>
<proteinExistence type="inferred from homology"/>
<protein>
    <submittedName>
        <fullName evidence="11">ATP synthase subunit delta' mitochondrial</fullName>
    </submittedName>
</protein>
<keyword evidence="8" id="KW-0496">Mitochondrion</keyword>
<dbReference type="PANTHER" id="PTHR13822:SF7">
    <property type="entry name" value="ATP SYNTHASE SUBUNIT DELTA, MITOCHONDRIAL"/>
    <property type="match status" value="1"/>
</dbReference>
<sequence length="189" mass="19957">MFRRFARPPIPPPPQLLHFRVSYRAGGGRPVHGGLEADSAQPGPTQNSISLQAAAAAIHGFQAHNQLGFQVDMAIVPAAAGEMGIFPGHVSSISELKPGLLSIHEGDEVTEYFVSSGFAFVHSNSVADIIAVEAVPIEHVDPDSVQKALTEFTHKMNTSSLTGMEKVEAQVAVDVLSALNASLLGSIVR</sequence>
<dbReference type="Gene3D" id="2.60.15.10">
    <property type="entry name" value="F0F1 ATP synthase delta/epsilon subunit, N-terminal"/>
    <property type="match status" value="1"/>
</dbReference>
<dbReference type="Proteomes" id="UP000653305">
    <property type="component" value="Unassembled WGS sequence"/>
</dbReference>
<evidence type="ECO:0000256" key="3">
    <source>
        <dbReference type="ARBA" id="ARBA00022448"/>
    </source>
</evidence>
<keyword evidence="6" id="KW-0809">Transit peptide</keyword>
<dbReference type="HAMAP" id="MF_00530">
    <property type="entry name" value="ATP_synth_epsil_bac"/>
    <property type="match status" value="1"/>
</dbReference>
<dbReference type="InterPro" id="IPR036771">
    <property type="entry name" value="ATPsynth_dsu/esu_N"/>
</dbReference>
<evidence type="ECO:0000313" key="12">
    <source>
        <dbReference type="Proteomes" id="UP000653305"/>
    </source>
</evidence>
<keyword evidence="7" id="KW-0406">Ion transport</keyword>
<dbReference type="InterPro" id="IPR001469">
    <property type="entry name" value="ATP_synth_F1_dsu/esu"/>
</dbReference>
<dbReference type="Pfam" id="PF02823">
    <property type="entry name" value="ATP-synt_DE_N"/>
    <property type="match status" value="1"/>
</dbReference>
<keyword evidence="5" id="KW-0999">Mitochondrion inner membrane</keyword>
<feature type="domain" description="ATP synthase F1 complex delta/epsilon subunit N-terminal" evidence="10">
    <location>
        <begin position="70"/>
        <end position="126"/>
    </location>
</feature>
<comment type="similarity">
    <text evidence="2">Belongs to the ATPase epsilon chain family.</text>
</comment>
<keyword evidence="12" id="KW-1185">Reference proteome</keyword>
<evidence type="ECO:0000256" key="1">
    <source>
        <dbReference type="ARBA" id="ARBA00004273"/>
    </source>
</evidence>
<organism evidence="11 12">
    <name type="scientific">Phtheirospermum japonicum</name>
    <dbReference type="NCBI Taxonomy" id="374723"/>
    <lineage>
        <taxon>Eukaryota</taxon>
        <taxon>Viridiplantae</taxon>
        <taxon>Streptophyta</taxon>
        <taxon>Embryophyta</taxon>
        <taxon>Tracheophyta</taxon>
        <taxon>Spermatophyta</taxon>
        <taxon>Magnoliopsida</taxon>
        <taxon>eudicotyledons</taxon>
        <taxon>Gunneridae</taxon>
        <taxon>Pentapetalae</taxon>
        <taxon>asterids</taxon>
        <taxon>lamiids</taxon>
        <taxon>Lamiales</taxon>
        <taxon>Orobanchaceae</taxon>
        <taxon>Orobanchaceae incertae sedis</taxon>
        <taxon>Phtheirospermum</taxon>
    </lineage>
</organism>
<name>A0A830C559_9LAMI</name>
<evidence type="ECO:0000256" key="5">
    <source>
        <dbReference type="ARBA" id="ARBA00022792"/>
    </source>
</evidence>
<dbReference type="EMBL" id="BMAC01000219">
    <property type="protein sequence ID" value="GFP90475.1"/>
    <property type="molecule type" value="Genomic_DNA"/>
</dbReference>
<reference evidence="11" key="1">
    <citation type="submission" date="2020-07" db="EMBL/GenBank/DDBJ databases">
        <title>Ethylene signaling mediates host invasion by parasitic plants.</title>
        <authorList>
            <person name="Yoshida S."/>
        </authorList>
    </citation>
    <scope>NUCLEOTIDE SEQUENCE</scope>
    <source>
        <strain evidence="11">Okayama</strain>
    </source>
</reference>
<dbReference type="SUPFAM" id="SSF51344">
    <property type="entry name" value="Epsilon subunit of F1F0-ATP synthase N-terminal domain"/>
    <property type="match status" value="1"/>
</dbReference>
<accession>A0A830C559</accession>
<keyword evidence="4" id="KW-0375">Hydrogen ion transport</keyword>
<dbReference type="InterPro" id="IPR020546">
    <property type="entry name" value="ATP_synth_F1_dsu/esu_N"/>
</dbReference>
<evidence type="ECO:0000256" key="2">
    <source>
        <dbReference type="ARBA" id="ARBA00005712"/>
    </source>
</evidence>
<dbReference type="GO" id="GO:0045259">
    <property type="term" value="C:proton-transporting ATP synthase complex"/>
    <property type="evidence" value="ECO:0007669"/>
    <property type="project" value="InterPro"/>
</dbReference>
<evidence type="ECO:0000256" key="4">
    <source>
        <dbReference type="ARBA" id="ARBA00022781"/>
    </source>
</evidence>